<evidence type="ECO:0000256" key="6">
    <source>
        <dbReference type="ARBA" id="ARBA00056866"/>
    </source>
</evidence>
<dbReference type="PANTHER" id="PTHR11857">
    <property type="entry name" value="ODORANT BINDING PROTEIN-RELATED"/>
    <property type="match status" value="1"/>
</dbReference>
<evidence type="ECO:0000256" key="3">
    <source>
        <dbReference type="ARBA" id="ARBA00022525"/>
    </source>
</evidence>
<dbReference type="GO" id="GO:0005549">
    <property type="term" value="F:odorant binding"/>
    <property type="evidence" value="ECO:0007669"/>
    <property type="project" value="InterPro"/>
</dbReference>
<dbReference type="Gene3D" id="1.10.238.20">
    <property type="entry name" value="Pheromone/general odorant binding protein domain"/>
    <property type="match status" value="1"/>
</dbReference>
<evidence type="ECO:0000313" key="8">
    <source>
        <dbReference type="EMBL" id="KAJ3653814.1"/>
    </source>
</evidence>
<keyword evidence="9" id="KW-1185">Reference proteome</keyword>
<evidence type="ECO:0000256" key="1">
    <source>
        <dbReference type="ARBA" id="ARBA00004613"/>
    </source>
</evidence>
<name>A0AA38MF76_9CUCU</name>
<dbReference type="Pfam" id="PF01395">
    <property type="entry name" value="PBP_GOBP"/>
    <property type="match status" value="1"/>
</dbReference>
<dbReference type="Proteomes" id="UP001168821">
    <property type="component" value="Unassembled WGS sequence"/>
</dbReference>
<protein>
    <submittedName>
        <fullName evidence="8">Uncharacterized protein</fullName>
    </submittedName>
</protein>
<organism evidence="8 9">
    <name type="scientific">Zophobas morio</name>
    <dbReference type="NCBI Taxonomy" id="2755281"/>
    <lineage>
        <taxon>Eukaryota</taxon>
        <taxon>Metazoa</taxon>
        <taxon>Ecdysozoa</taxon>
        <taxon>Arthropoda</taxon>
        <taxon>Hexapoda</taxon>
        <taxon>Insecta</taxon>
        <taxon>Pterygota</taxon>
        <taxon>Neoptera</taxon>
        <taxon>Endopterygota</taxon>
        <taxon>Coleoptera</taxon>
        <taxon>Polyphaga</taxon>
        <taxon>Cucujiformia</taxon>
        <taxon>Tenebrionidae</taxon>
        <taxon>Zophobas</taxon>
    </lineage>
</organism>
<feature type="signal peptide" evidence="7">
    <location>
        <begin position="1"/>
        <end position="16"/>
    </location>
</feature>
<dbReference type="CDD" id="cd23992">
    <property type="entry name" value="PBP_GOBP"/>
    <property type="match status" value="1"/>
</dbReference>
<dbReference type="InterPro" id="IPR036728">
    <property type="entry name" value="PBP_GOBP_sf"/>
</dbReference>
<gene>
    <name evidence="8" type="ORF">Zmor_013047</name>
</gene>
<accession>A0AA38MF76</accession>
<keyword evidence="5" id="KW-0325">Glycoprotein</keyword>
<dbReference type="FunFam" id="1.10.238.20:FF:000001">
    <property type="entry name" value="General odorant-binding protein lush"/>
    <property type="match status" value="1"/>
</dbReference>
<reference evidence="8" key="1">
    <citation type="journal article" date="2023" name="G3 (Bethesda)">
        <title>Whole genome assemblies of Zophobas morio and Tenebrio molitor.</title>
        <authorList>
            <person name="Kaur S."/>
            <person name="Stinson S.A."/>
            <person name="diCenzo G.C."/>
        </authorList>
    </citation>
    <scope>NUCLEOTIDE SEQUENCE</scope>
    <source>
        <strain evidence="8">QUZm001</strain>
    </source>
</reference>
<comment type="subcellular location">
    <subcellularLocation>
        <location evidence="1">Secreted</location>
    </subcellularLocation>
</comment>
<proteinExistence type="inferred from homology"/>
<dbReference type="PANTHER" id="PTHR11857:SF43">
    <property type="entry name" value="GEO07291P1-RELATED"/>
    <property type="match status" value="1"/>
</dbReference>
<feature type="chain" id="PRO_5041345455" evidence="7">
    <location>
        <begin position="17"/>
        <end position="133"/>
    </location>
</feature>
<dbReference type="GO" id="GO:0005615">
    <property type="term" value="C:extracellular space"/>
    <property type="evidence" value="ECO:0007669"/>
    <property type="project" value="TreeGrafter"/>
</dbReference>
<evidence type="ECO:0000313" key="9">
    <source>
        <dbReference type="Proteomes" id="UP001168821"/>
    </source>
</evidence>
<dbReference type="InterPro" id="IPR006170">
    <property type="entry name" value="PBP/GOBP"/>
</dbReference>
<comment type="function">
    <text evidence="6">May be a carrier protein for lipids.</text>
</comment>
<keyword evidence="3" id="KW-0964">Secreted</keyword>
<keyword evidence="4 7" id="KW-0732">Signal</keyword>
<evidence type="ECO:0000256" key="7">
    <source>
        <dbReference type="SAM" id="SignalP"/>
    </source>
</evidence>
<dbReference type="SMART" id="SM00708">
    <property type="entry name" value="PhBP"/>
    <property type="match status" value="1"/>
</dbReference>
<sequence length="133" mass="14728">MKLIICLLFLATYALAALSPQQVNKIEPISKQCREETGATLEQVNKIRSNAVFEDDPKLKKHVLCVAKKTGQVSESGTINVEGIKNNLKKVGTSDETIAEIEKCLLEKDTAEETAFQVMKCVFDRQPNFSPAD</sequence>
<dbReference type="GO" id="GO:0007608">
    <property type="term" value="P:sensory perception of smell"/>
    <property type="evidence" value="ECO:0007669"/>
    <property type="project" value="TreeGrafter"/>
</dbReference>
<dbReference type="EMBL" id="JALNTZ010000004">
    <property type="protein sequence ID" value="KAJ3653814.1"/>
    <property type="molecule type" value="Genomic_DNA"/>
</dbReference>
<dbReference type="AlphaFoldDB" id="A0AA38MF76"/>
<evidence type="ECO:0000256" key="4">
    <source>
        <dbReference type="ARBA" id="ARBA00022729"/>
    </source>
</evidence>
<evidence type="ECO:0000256" key="5">
    <source>
        <dbReference type="ARBA" id="ARBA00023180"/>
    </source>
</evidence>
<comment type="similarity">
    <text evidence="2">Belongs to the PBP/GOBP family.</text>
</comment>
<comment type="caution">
    <text evidence="8">The sequence shown here is derived from an EMBL/GenBank/DDBJ whole genome shotgun (WGS) entry which is preliminary data.</text>
</comment>
<evidence type="ECO:0000256" key="2">
    <source>
        <dbReference type="ARBA" id="ARBA00008098"/>
    </source>
</evidence>
<dbReference type="SUPFAM" id="SSF47565">
    <property type="entry name" value="Insect pheromone/odorant-binding proteins"/>
    <property type="match status" value="1"/>
</dbReference>